<dbReference type="GO" id="GO:0043590">
    <property type="term" value="C:bacterial nucleoid"/>
    <property type="evidence" value="ECO:0007669"/>
    <property type="project" value="TreeGrafter"/>
</dbReference>
<keyword evidence="4" id="KW-0547">Nucleotide-binding</keyword>
<dbReference type="Proteomes" id="UP000316181">
    <property type="component" value="Unassembled WGS sequence"/>
</dbReference>
<comment type="caution">
    <text evidence="11">The sequence shown here is derived from an EMBL/GenBank/DDBJ whole genome shotgun (WGS) entry which is preliminary data.</text>
</comment>
<proteinExistence type="inferred from homology"/>
<evidence type="ECO:0000313" key="11">
    <source>
        <dbReference type="EMBL" id="TQK75545.1"/>
    </source>
</evidence>
<sequence>MIRELRIVDLGVIADASLEPGPNLTVITGETGAGKTMLLRGIDLIRGARIDTGLIRAGAKEIVVECDIEMADPQAATRVEEAGGRCEEDGSALIVRQLKESGRSRYLVGGRSVPRAVIAQVVDNELAVHGQSDQLRLRDAVTQRRTIDDFAANALLAPMNRYTDAWEERNRIDAELAEVVAHADERAREADMLRFGLELIERIDPQPGEDQHLAELANRLANVEDLRIAASGALLALQGNDLDDTGAIGRLQAAGESLARGGRDDRELDALQKRLTDLTFAIADIGSDLTRYIDSLEADPARLEQVEERRAELAKLTRTYGEDIAHVLSWAQSAVARLADVGDDGERVAVLRRRRDELTAILQDAAADLRRIRTDAAARLSKNVTAELGALSLPHAVFTISVTETEEFHRHGADEVEILFAAHHQAPLRPLSVAASGGELSRVMLAIEVAAATTGPAANLRRKKDQPPKRRTTLVFDEIDAGVGGKTATSIGRRLAQLAKFHQVIVITHLAQVAVFADTHLVVEKSENKSSVTTSVRHITKDDRVTEIARMLSGEKESDVARAHAAELLSSARVEELRE</sequence>
<evidence type="ECO:0000313" key="12">
    <source>
        <dbReference type="Proteomes" id="UP000316181"/>
    </source>
</evidence>
<dbReference type="PIRSF" id="PIRSF003128">
    <property type="entry name" value="RecN"/>
    <property type="match status" value="1"/>
</dbReference>
<dbReference type="GO" id="GO:0006281">
    <property type="term" value="P:DNA repair"/>
    <property type="evidence" value="ECO:0007669"/>
    <property type="project" value="UniProtKB-KW"/>
</dbReference>
<evidence type="ECO:0000256" key="3">
    <source>
        <dbReference type="ARBA" id="ARBA00021315"/>
    </source>
</evidence>
<organism evidence="11 12">
    <name type="scientific">Rarobacter incanus</name>
    <dbReference type="NCBI Taxonomy" id="153494"/>
    <lineage>
        <taxon>Bacteria</taxon>
        <taxon>Bacillati</taxon>
        <taxon>Actinomycetota</taxon>
        <taxon>Actinomycetes</taxon>
        <taxon>Micrococcales</taxon>
        <taxon>Rarobacteraceae</taxon>
        <taxon>Rarobacter</taxon>
    </lineage>
</organism>
<evidence type="ECO:0000256" key="8">
    <source>
        <dbReference type="ARBA" id="ARBA00033408"/>
    </source>
</evidence>
<dbReference type="GO" id="GO:0005524">
    <property type="term" value="F:ATP binding"/>
    <property type="evidence" value="ECO:0007669"/>
    <property type="project" value="UniProtKB-KW"/>
</dbReference>
<dbReference type="EMBL" id="VFNV01000001">
    <property type="protein sequence ID" value="TQK75545.1"/>
    <property type="molecule type" value="Genomic_DNA"/>
</dbReference>
<dbReference type="Pfam" id="PF02463">
    <property type="entry name" value="SMC_N"/>
    <property type="match status" value="1"/>
</dbReference>
<dbReference type="PANTHER" id="PTHR11059">
    <property type="entry name" value="DNA REPAIR PROTEIN RECN"/>
    <property type="match status" value="1"/>
</dbReference>
<protein>
    <recommendedName>
        <fullName evidence="3 9">DNA repair protein RecN</fullName>
    </recommendedName>
    <alternativeName>
        <fullName evidence="8 9">Recombination protein N</fullName>
    </alternativeName>
</protein>
<evidence type="ECO:0000256" key="7">
    <source>
        <dbReference type="ARBA" id="ARBA00023204"/>
    </source>
</evidence>
<dbReference type="InterPro" id="IPR003395">
    <property type="entry name" value="RecF/RecN/SMC_N"/>
</dbReference>
<dbReference type="InterPro" id="IPR004604">
    <property type="entry name" value="DNA_recomb/repair_RecN"/>
</dbReference>
<dbReference type="Gene3D" id="3.40.50.300">
    <property type="entry name" value="P-loop containing nucleotide triphosphate hydrolases"/>
    <property type="match status" value="2"/>
</dbReference>
<dbReference type="PANTHER" id="PTHR11059:SF0">
    <property type="entry name" value="DNA REPAIR PROTEIN RECN"/>
    <property type="match status" value="1"/>
</dbReference>
<evidence type="ECO:0000259" key="10">
    <source>
        <dbReference type="Pfam" id="PF02463"/>
    </source>
</evidence>
<keyword evidence="7 9" id="KW-0234">DNA repair</keyword>
<evidence type="ECO:0000256" key="6">
    <source>
        <dbReference type="ARBA" id="ARBA00022840"/>
    </source>
</evidence>
<keyword evidence="6" id="KW-0067">ATP-binding</keyword>
<dbReference type="GO" id="GO:0009432">
    <property type="term" value="P:SOS response"/>
    <property type="evidence" value="ECO:0007669"/>
    <property type="project" value="TreeGrafter"/>
</dbReference>
<reference evidence="11 12" key="1">
    <citation type="submission" date="2019-06" db="EMBL/GenBank/DDBJ databases">
        <title>Sequencing the genomes of 1000 actinobacteria strains.</title>
        <authorList>
            <person name="Klenk H.-P."/>
        </authorList>
    </citation>
    <scope>NUCLEOTIDE SEQUENCE [LARGE SCALE GENOMIC DNA]</scope>
    <source>
        <strain evidence="11 12">DSM 10596</strain>
    </source>
</reference>
<dbReference type="GO" id="GO:0006310">
    <property type="term" value="P:DNA recombination"/>
    <property type="evidence" value="ECO:0007669"/>
    <property type="project" value="InterPro"/>
</dbReference>
<name>A0A542SM39_9MICO</name>
<keyword evidence="5 9" id="KW-0227">DNA damage</keyword>
<dbReference type="AlphaFoldDB" id="A0A542SM39"/>
<dbReference type="InterPro" id="IPR027417">
    <property type="entry name" value="P-loop_NTPase"/>
</dbReference>
<evidence type="ECO:0000256" key="9">
    <source>
        <dbReference type="PIRNR" id="PIRNR003128"/>
    </source>
</evidence>
<gene>
    <name evidence="11" type="ORF">FB389_0175</name>
</gene>
<dbReference type="OrthoDB" id="9806954at2"/>
<evidence type="ECO:0000256" key="4">
    <source>
        <dbReference type="ARBA" id="ARBA00022741"/>
    </source>
</evidence>
<evidence type="ECO:0000256" key="2">
    <source>
        <dbReference type="ARBA" id="ARBA00009441"/>
    </source>
</evidence>
<comment type="similarity">
    <text evidence="2 9">Belongs to the RecN family.</text>
</comment>
<dbReference type="SUPFAM" id="SSF52540">
    <property type="entry name" value="P-loop containing nucleoside triphosphate hydrolases"/>
    <property type="match status" value="1"/>
</dbReference>
<comment type="function">
    <text evidence="1 9">May be involved in recombinational repair of damaged DNA.</text>
</comment>
<evidence type="ECO:0000256" key="5">
    <source>
        <dbReference type="ARBA" id="ARBA00022763"/>
    </source>
</evidence>
<dbReference type="NCBIfam" id="TIGR00634">
    <property type="entry name" value="recN"/>
    <property type="match status" value="1"/>
</dbReference>
<dbReference type="RefSeq" id="WP_142110945.1">
    <property type="nucleotide sequence ID" value="NZ_BAAATB010000001.1"/>
</dbReference>
<feature type="domain" description="RecF/RecN/SMC N-terminal" evidence="10">
    <location>
        <begin position="15"/>
        <end position="530"/>
    </location>
</feature>
<accession>A0A542SM39</accession>
<keyword evidence="12" id="KW-1185">Reference proteome</keyword>
<evidence type="ECO:0000256" key="1">
    <source>
        <dbReference type="ARBA" id="ARBA00003618"/>
    </source>
</evidence>
<dbReference type="CDD" id="cd03241">
    <property type="entry name" value="ABC_RecN"/>
    <property type="match status" value="1"/>
</dbReference>